<dbReference type="HOGENOM" id="CLU_2420438_0_0_4"/>
<accession>I3U849</accession>
<dbReference type="EMBL" id="CP003555">
    <property type="protein sequence ID" value="AFK61187.1"/>
    <property type="molecule type" value="Genomic_DNA"/>
</dbReference>
<proteinExistence type="predicted"/>
<gene>
    <name evidence="1" type="ordered locus">TKWG_02875</name>
</gene>
<keyword evidence="2" id="KW-1185">Reference proteome</keyword>
<dbReference type="AlphaFoldDB" id="I3U849"/>
<evidence type="ECO:0000313" key="1">
    <source>
        <dbReference type="EMBL" id="AFK61187.1"/>
    </source>
</evidence>
<name>I3U849_ADVKW</name>
<dbReference type="KEGG" id="aka:TKWG_02875"/>
<dbReference type="Proteomes" id="UP000005267">
    <property type="component" value="Chromosome"/>
</dbReference>
<dbReference type="STRING" id="1036672.TKWG_02875"/>
<sequence>MTGCTIVDAAVAQEGIQMHCDIGMTDQLRLPHGACRLIEHRSEDKDHHLALYLLPAQAPAALTDKQCSHSAAEKPKQPELIAKAEQSLNIL</sequence>
<protein>
    <submittedName>
        <fullName evidence="1">AcyL-CoA dehydrogenase domain-containing protein</fullName>
    </submittedName>
</protein>
<reference evidence="2" key="2">
    <citation type="journal article" date="2013" name="PLoS ONE">
        <title>Genome implosion elicits host-confinement in Alcaligenaceae: evidence from the comparative genomics of Tetrathiobacter kashmirensis, a pathogen in the making.</title>
        <authorList>
            <person name="Ghosh W."/>
            <person name="Alam M."/>
            <person name="Roy C."/>
            <person name="Pyne P."/>
            <person name="George A."/>
            <person name="Chakraborty R."/>
            <person name="Majumder S."/>
            <person name="Agarwal A."/>
            <person name="Chakraborty S."/>
            <person name="Majumdar S."/>
            <person name="Gupta S.K."/>
        </authorList>
    </citation>
    <scope>NUCLEOTIDE SEQUENCE [LARGE SCALE GENOMIC DNA]</scope>
    <source>
        <strain evidence="2">WT001</strain>
    </source>
</reference>
<organism evidence="1 2">
    <name type="scientific">Advenella kashmirensis (strain DSM 17095 / LMG 22695 / WT001)</name>
    <name type="common">Tetrathiobacter kashmirensis</name>
    <dbReference type="NCBI Taxonomy" id="1036672"/>
    <lineage>
        <taxon>Bacteria</taxon>
        <taxon>Pseudomonadati</taxon>
        <taxon>Pseudomonadota</taxon>
        <taxon>Betaproteobacteria</taxon>
        <taxon>Burkholderiales</taxon>
        <taxon>Alcaligenaceae</taxon>
    </lineage>
</organism>
<reference evidence="1 2" key="1">
    <citation type="journal article" date="2011" name="J. Bacteriol.">
        <title>Whole-genome shotgun sequencing of the sulfur-oxidizing chemoautotroph Tetrathiobacter kashmirensis.</title>
        <authorList>
            <person name="Ghosh W."/>
            <person name="George A."/>
            <person name="Agarwal A."/>
            <person name="Raj P."/>
            <person name="Alam M."/>
            <person name="Pyne P."/>
            <person name="Das Gupta S.K."/>
        </authorList>
    </citation>
    <scope>NUCLEOTIDE SEQUENCE [LARGE SCALE GENOMIC DNA]</scope>
    <source>
        <strain evidence="1 2">WT001</strain>
    </source>
</reference>
<evidence type="ECO:0000313" key="2">
    <source>
        <dbReference type="Proteomes" id="UP000005267"/>
    </source>
</evidence>